<feature type="binding site" evidence="1">
    <location>
        <position position="260"/>
    </location>
    <ligand>
        <name>S-adenosyl-L-methionine</name>
        <dbReference type="ChEBI" id="CHEBI:59789"/>
    </ligand>
</feature>
<feature type="region of interest" description="Disordered" evidence="2">
    <location>
        <begin position="404"/>
        <end position="554"/>
    </location>
</feature>
<dbReference type="PROSITE" id="PS51686">
    <property type="entry name" value="SAM_MT_RSMB_NOP"/>
    <property type="match status" value="1"/>
</dbReference>
<dbReference type="GO" id="GO:0070475">
    <property type="term" value="P:rRNA base methylation"/>
    <property type="evidence" value="ECO:0007669"/>
    <property type="project" value="TreeGrafter"/>
</dbReference>
<gene>
    <name evidence="4" type="ORF">MEDL_56380</name>
</gene>
<dbReference type="Pfam" id="PF21153">
    <property type="entry name" value="NSUN5_N"/>
    <property type="match status" value="1"/>
</dbReference>
<dbReference type="SUPFAM" id="SSF53335">
    <property type="entry name" value="S-adenosyl-L-methionine-dependent methyltransferases"/>
    <property type="match status" value="1"/>
</dbReference>
<proteinExistence type="inferred from homology"/>
<dbReference type="Pfam" id="PF21148">
    <property type="entry name" value="NSUN5_fdxn-like"/>
    <property type="match status" value="1"/>
</dbReference>
<dbReference type="PANTHER" id="PTHR22807:SF4">
    <property type="entry name" value="28S RRNA (CYTOSINE-C(5))-METHYLTRANSFERASE"/>
    <property type="match status" value="1"/>
</dbReference>
<dbReference type="Gene3D" id="3.40.50.150">
    <property type="entry name" value="Vaccinia Virus protein VP39"/>
    <property type="match status" value="1"/>
</dbReference>
<feature type="compositionally biased region" description="Acidic residues" evidence="2">
    <location>
        <begin position="419"/>
        <end position="431"/>
    </location>
</feature>
<dbReference type="InterPro" id="IPR023267">
    <property type="entry name" value="RCMT"/>
</dbReference>
<evidence type="ECO:0000259" key="3">
    <source>
        <dbReference type="PROSITE" id="PS51686"/>
    </source>
</evidence>
<dbReference type="AlphaFoldDB" id="A0A8S3UPQ9"/>
<feature type="domain" description="SAM-dependent MTase RsmB/NOP-type" evidence="3">
    <location>
        <begin position="188"/>
        <end position="381"/>
    </location>
</feature>
<evidence type="ECO:0000313" key="4">
    <source>
        <dbReference type="EMBL" id="CAG2244307.1"/>
    </source>
</evidence>
<dbReference type="EMBL" id="CAJPWZ010002731">
    <property type="protein sequence ID" value="CAG2244307.1"/>
    <property type="molecule type" value="Genomic_DNA"/>
</dbReference>
<comment type="caution">
    <text evidence="4">The sequence shown here is derived from an EMBL/GenBank/DDBJ whole genome shotgun (WGS) entry which is preliminary data.</text>
</comment>
<dbReference type="Proteomes" id="UP000683360">
    <property type="component" value="Unassembled WGS sequence"/>
</dbReference>
<feature type="compositionally biased region" description="Basic residues" evidence="2">
    <location>
        <begin position="539"/>
        <end position="554"/>
    </location>
</feature>
<keyword evidence="5" id="KW-1185">Reference proteome</keyword>
<dbReference type="EC" id="2.1.1.311" evidence="4"/>
<keyword evidence="1 4" id="KW-0489">Methyltransferase</keyword>
<dbReference type="GO" id="GO:0008173">
    <property type="term" value="F:RNA methyltransferase activity"/>
    <property type="evidence" value="ECO:0007669"/>
    <property type="project" value="InterPro"/>
</dbReference>
<accession>A0A8S3UPQ9</accession>
<feature type="binding site" evidence="1">
    <location>
        <position position="240"/>
    </location>
    <ligand>
        <name>S-adenosyl-L-methionine</name>
        <dbReference type="ChEBI" id="CHEBI:59789"/>
    </ligand>
</feature>
<dbReference type="InterPro" id="IPR048889">
    <property type="entry name" value="NSUN5_RCM1_N"/>
</dbReference>
<keyword evidence="1" id="KW-0949">S-adenosyl-L-methionine</keyword>
<organism evidence="4 5">
    <name type="scientific">Mytilus edulis</name>
    <name type="common">Blue mussel</name>
    <dbReference type="NCBI Taxonomy" id="6550"/>
    <lineage>
        <taxon>Eukaryota</taxon>
        <taxon>Metazoa</taxon>
        <taxon>Spiralia</taxon>
        <taxon>Lophotrochozoa</taxon>
        <taxon>Mollusca</taxon>
        <taxon>Bivalvia</taxon>
        <taxon>Autobranchia</taxon>
        <taxon>Pteriomorphia</taxon>
        <taxon>Mytilida</taxon>
        <taxon>Mytiloidea</taxon>
        <taxon>Mytilidae</taxon>
        <taxon>Mytilinae</taxon>
        <taxon>Mytilus</taxon>
    </lineage>
</organism>
<dbReference type="InterPro" id="IPR001678">
    <property type="entry name" value="MeTrfase_RsmB-F_NOP2_dom"/>
</dbReference>
<dbReference type="OrthoDB" id="435282at2759"/>
<dbReference type="PANTHER" id="PTHR22807">
    <property type="entry name" value="NOP2 YEAST -RELATED NOL1/NOP2/FMU SUN DOMAIN-CONTAINING"/>
    <property type="match status" value="1"/>
</dbReference>
<feature type="active site" description="Nucleophile" evidence="1">
    <location>
        <position position="315"/>
    </location>
</feature>
<dbReference type="GO" id="GO:0005730">
    <property type="term" value="C:nucleolus"/>
    <property type="evidence" value="ECO:0007669"/>
    <property type="project" value="TreeGrafter"/>
</dbReference>
<feature type="compositionally biased region" description="Basic residues" evidence="2">
    <location>
        <begin position="404"/>
        <end position="414"/>
    </location>
</feature>
<feature type="compositionally biased region" description="Basic and acidic residues" evidence="2">
    <location>
        <begin position="446"/>
        <end position="470"/>
    </location>
</feature>
<feature type="binding site" evidence="1">
    <location>
        <position position="213"/>
    </location>
    <ligand>
        <name>S-adenosyl-L-methionine</name>
        <dbReference type="ChEBI" id="CHEBI:59789"/>
    </ligand>
</feature>
<feature type="compositionally biased region" description="Basic residues" evidence="2">
    <location>
        <begin position="471"/>
        <end position="483"/>
    </location>
</feature>
<keyword evidence="1 4" id="KW-0808">Transferase</keyword>
<dbReference type="InterPro" id="IPR029063">
    <property type="entry name" value="SAM-dependent_MTases_sf"/>
</dbReference>
<protein>
    <submittedName>
        <fullName evidence="4">NSUN5</fullName>
        <ecNumber evidence="4">2.1.1.311</ecNumber>
    </submittedName>
</protein>
<feature type="compositionally biased region" description="Basic residues" evidence="2">
    <location>
        <begin position="434"/>
        <end position="445"/>
    </location>
</feature>
<evidence type="ECO:0000313" key="5">
    <source>
        <dbReference type="Proteomes" id="UP000683360"/>
    </source>
</evidence>
<reference evidence="4" key="1">
    <citation type="submission" date="2021-03" db="EMBL/GenBank/DDBJ databases">
        <authorList>
            <person name="Bekaert M."/>
        </authorList>
    </citation>
    <scope>NUCLEOTIDE SEQUENCE</scope>
</reference>
<evidence type="ECO:0000256" key="2">
    <source>
        <dbReference type="SAM" id="MobiDB-lite"/>
    </source>
</evidence>
<sequence>MNLYIEGAKVLNAVKQKKSSVKTLVYSSQYDNKKQLLALVCETLRYGSYLSDIADKVDLLKTEHLLKYDNSLAEALLFDFLIGKKGLVRAGRLKQTMTRHKTDIQKAYQKICEEAGVTSLSEVMDEQDIALPRYVRVNLIKTTVEAVISALESEWEYVVSPATNMKRFRKAIKEFEKHHFTRDLHLPDVLVFPPGTDFHDHELMLKGEIILQDKMEGRMATLQELTSLAGVTCVTTRCQDFLRVNPDDEKYQDVEYILVDPSCSGSGIVSRMNKFTDDDDSSAADRLESLSNFQALILEQAMKFPNVKTIVYSTCSIHSQENEEVVENVYEKYQEMFDLCNIMPDWPIRGIEGYEHSDHFLRMTPEVSLTNGFFVACFKRKENVKSNGEDDVDLNEEDADMISKAKKSKKHKKSKLQEEESDEQDDEDDEIVSLKKKKKKKKHKKKEEECDSDKSCNEPIVSKETEELSSTKKHKKSKHKKNKHTDEDKIDNDTNIGAEVENDTDLCEDVESVKKVKKHKRKHEVDNENNTADNDRHLPSKKHKKHKHKNKNDS</sequence>
<name>A0A8S3UPQ9_MYTED</name>
<keyword evidence="1" id="KW-0694">RNA-binding</keyword>
<comment type="caution">
    <text evidence="1">Lacks conserved residue(s) required for the propagation of feature annotation.</text>
</comment>
<dbReference type="GO" id="GO:0003723">
    <property type="term" value="F:RNA binding"/>
    <property type="evidence" value="ECO:0007669"/>
    <property type="project" value="UniProtKB-UniRule"/>
</dbReference>
<feature type="compositionally biased region" description="Acidic residues" evidence="2">
    <location>
        <begin position="500"/>
        <end position="510"/>
    </location>
</feature>
<dbReference type="InterPro" id="IPR049561">
    <property type="entry name" value="NSUN5_7_fdxn-like"/>
</dbReference>
<evidence type="ECO:0000256" key="1">
    <source>
        <dbReference type="PROSITE-ProRule" id="PRU01023"/>
    </source>
</evidence>
<comment type="similarity">
    <text evidence="1">Belongs to the class I-like SAM-binding methyltransferase superfamily. RsmB/NOP family.</text>
</comment>
<dbReference type="PRINTS" id="PR02008">
    <property type="entry name" value="RCMTFAMILY"/>
</dbReference>